<gene>
    <name evidence="4" type="ORF">CDCA_CDCA06G1780</name>
</gene>
<accession>A0AAV9IUG1</accession>
<dbReference type="InterPro" id="IPR051920">
    <property type="entry name" value="MPT_Adenylyltrnsfr/MoaC-Rel"/>
</dbReference>
<dbReference type="AlphaFoldDB" id="A0AAV9IUG1"/>
<dbReference type="InterPro" id="IPR001453">
    <property type="entry name" value="MoaB/Mog_dom"/>
</dbReference>
<evidence type="ECO:0000259" key="3">
    <source>
        <dbReference type="SMART" id="SM00852"/>
    </source>
</evidence>
<proteinExistence type="predicted"/>
<evidence type="ECO:0000313" key="5">
    <source>
        <dbReference type="Proteomes" id="UP001301350"/>
    </source>
</evidence>
<dbReference type="PANTHER" id="PTHR43764:SF1">
    <property type="entry name" value="MOLYBDOPTERIN MOLYBDOTRANSFERASE"/>
    <property type="match status" value="1"/>
</dbReference>
<evidence type="ECO:0000256" key="2">
    <source>
        <dbReference type="ARBA" id="ARBA00023150"/>
    </source>
</evidence>
<keyword evidence="5" id="KW-1185">Reference proteome</keyword>
<dbReference type="EMBL" id="JANCYW010000006">
    <property type="protein sequence ID" value="KAK4535755.1"/>
    <property type="molecule type" value="Genomic_DNA"/>
</dbReference>
<dbReference type="PANTHER" id="PTHR43764">
    <property type="entry name" value="MOLYBDENUM COFACTOR BIOSYNTHESIS"/>
    <property type="match status" value="1"/>
</dbReference>
<dbReference type="Pfam" id="PF00994">
    <property type="entry name" value="MoCF_biosynth"/>
    <property type="match status" value="1"/>
</dbReference>
<sequence>MHSVAVVTVSDRCAREGKQDESSPAVLGVIGEQGKEVGGGQAPWKVVCKWLVPDERECIRAALWRACGRRADARTEQHLRECGDCWRQWNEVVEDVDTEPARLVLTVGGTGLAARDITPEVVLEVCDGRQAWGIAHLAMNISLRHTPLAAASRMVAGIAGGSTLIFTLPGSPRVARQILPELLPVLAHASDTLRGTSSHA</sequence>
<feature type="domain" description="MoaB/Mog" evidence="3">
    <location>
        <begin position="5"/>
        <end position="189"/>
    </location>
</feature>
<comment type="caution">
    <text evidence="4">The sequence shown here is derived from an EMBL/GenBank/DDBJ whole genome shotgun (WGS) entry which is preliminary data.</text>
</comment>
<dbReference type="GO" id="GO:0006777">
    <property type="term" value="P:Mo-molybdopterin cofactor biosynthetic process"/>
    <property type="evidence" value="ECO:0007669"/>
    <property type="project" value="UniProtKB-KW"/>
</dbReference>
<dbReference type="SMART" id="SM00852">
    <property type="entry name" value="MoCF_biosynth"/>
    <property type="match status" value="1"/>
</dbReference>
<organism evidence="4 5">
    <name type="scientific">Cyanidium caldarium</name>
    <name type="common">Red alga</name>
    <dbReference type="NCBI Taxonomy" id="2771"/>
    <lineage>
        <taxon>Eukaryota</taxon>
        <taxon>Rhodophyta</taxon>
        <taxon>Bangiophyceae</taxon>
        <taxon>Cyanidiales</taxon>
        <taxon>Cyanidiaceae</taxon>
        <taxon>Cyanidium</taxon>
    </lineage>
</organism>
<reference evidence="4 5" key="1">
    <citation type="submission" date="2022-07" db="EMBL/GenBank/DDBJ databases">
        <title>Genome-wide signatures of adaptation to extreme environments.</title>
        <authorList>
            <person name="Cho C.H."/>
            <person name="Yoon H.S."/>
        </authorList>
    </citation>
    <scope>NUCLEOTIDE SEQUENCE [LARGE SCALE GENOMIC DNA]</scope>
    <source>
        <strain evidence="4 5">DBV 063 E5</strain>
    </source>
</reference>
<name>A0AAV9IUG1_CYACA</name>
<keyword evidence="2" id="KW-0501">Molybdenum cofactor biosynthesis</keyword>
<evidence type="ECO:0000256" key="1">
    <source>
        <dbReference type="ARBA" id="ARBA00005046"/>
    </source>
</evidence>
<dbReference type="InterPro" id="IPR036425">
    <property type="entry name" value="MoaB/Mog-like_dom_sf"/>
</dbReference>
<comment type="pathway">
    <text evidence="1">Cofactor biosynthesis; molybdopterin biosynthesis.</text>
</comment>
<protein>
    <recommendedName>
        <fullName evidence="3">MoaB/Mog domain-containing protein</fullName>
    </recommendedName>
</protein>
<dbReference type="Gene3D" id="3.40.980.10">
    <property type="entry name" value="MoaB/Mog-like domain"/>
    <property type="match status" value="1"/>
</dbReference>
<evidence type="ECO:0000313" key="4">
    <source>
        <dbReference type="EMBL" id="KAK4535755.1"/>
    </source>
</evidence>
<dbReference type="Proteomes" id="UP001301350">
    <property type="component" value="Unassembled WGS sequence"/>
</dbReference>
<dbReference type="SUPFAM" id="SSF53218">
    <property type="entry name" value="Molybdenum cofactor biosynthesis proteins"/>
    <property type="match status" value="1"/>
</dbReference>